<evidence type="ECO:0000259" key="8">
    <source>
        <dbReference type="PROSITE" id="PS51867"/>
    </source>
</evidence>
<dbReference type="VEuPathDB" id="FungiDB:SCODWIG_00776"/>
<keyword evidence="2" id="KW-0963">Cytoplasm</keyword>
<keyword evidence="3" id="KW-0479">Metal-binding</keyword>
<dbReference type="PANTHER" id="PTHR12170">
    <property type="entry name" value="MACROPHAGE ERYTHROBLAST ATTACHER-RELATED"/>
    <property type="match status" value="1"/>
</dbReference>
<keyword evidence="7" id="KW-0175">Coiled coil</keyword>
<evidence type="ECO:0000256" key="6">
    <source>
        <dbReference type="PROSITE-ProRule" id="PRU01215"/>
    </source>
</evidence>
<evidence type="ECO:0000256" key="4">
    <source>
        <dbReference type="ARBA" id="ARBA00022771"/>
    </source>
</evidence>
<dbReference type="PANTHER" id="PTHR12170:SF2">
    <property type="entry name" value="E3 UBIQUITIN-PROTEIN TRANSFERASE MAEA"/>
    <property type="match status" value="1"/>
</dbReference>
<keyword evidence="10" id="KW-1185">Reference proteome</keyword>
<evidence type="ECO:0000313" key="9">
    <source>
        <dbReference type="EMBL" id="SSD59015.1"/>
    </source>
</evidence>
<evidence type="ECO:0000313" key="10">
    <source>
        <dbReference type="Proteomes" id="UP000262825"/>
    </source>
</evidence>
<dbReference type="GO" id="GO:0008270">
    <property type="term" value="F:zinc ion binding"/>
    <property type="evidence" value="ECO:0007669"/>
    <property type="project" value="UniProtKB-KW"/>
</dbReference>
<name>A0A376B2V6_9ASCO</name>
<dbReference type="InterPro" id="IPR044063">
    <property type="entry name" value="ZF_RING_GID"/>
</dbReference>
<evidence type="ECO:0000256" key="5">
    <source>
        <dbReference type="ARBA" id="ARBA00022833"/>
    </source>
</evidence>
<dbReference type="InterPro" id="IPR024964">
    <property type="entry name" value="CTLH/CRA"/>
</dbReference>
<dbReference type="GO" id="GO:0034657">
    <property type="term" value="C:GID complex"/>
    <property type="evidence" value="ECO:0007669"/>
    <property type="project" value="TreeGrafter"/>
</dbReference>
<keyword evidence="5" id="KW-0862">Zinc</keyword>
<evidence type="ECO:0000256" key="7">
    <source>
        <dbReference type="SAM" id="Coils"/>
    </source>
</evidence>
<accession>A0A376B2V6</accession>
<feature type="zinc finger region" description="RING-Gid-type" evidence="6">
    <location>
        <begin position="427"/>
        <end position="498"/>
    </location>
</feature>
<gene>
    <name evidence="9" type="ORF">SCODWIG_00776</name>
</gene>
<feature type="domain" description="RING-Gid-type" evidence="8">
    <location>
        <begin position="427"/>
        <end position="498"/>
    </location>
</feature>
<dbReference type="Pfam" id="PF10607">
    <property type="entry name" value="CTLH"/>
    <property type="match status" value="1"/>
</dbReference>
<comment type="subcellular location">
    <subcellularLocation>
        <location evidence="1">Cytoplasm</location>
    </subcellularLocation>
</comment>
<dbReference type="GO" id="GO:0005634">
    <property type="term" value="C:nucleus"/>
    <property type="evidence" value="ECO:0007669"/>
    <property type="project" value="TreeGrafter"/>
</dbReference>
<evidence type="ECO:0000256" key="1">
    <source>
        <dbReference type="ARBA" id="ARBA00004496"/>
    </source>
</evidence>
<organism evidence="9 10">
    <name type="scientific">Saccharomycodes ludwigii</name>
    <dbReference type="NCBI Taxonomy" id="36035"/>
    <lineage>
        <taxon>Eukaryota</taxon>
        <taxon>Fungi</taxon>
        <taxon>Dikarya</taxon>
        <taxon>Ascomycota</taxon>
        <taxon>Saccharomycotina</taxon>
        <taxon>Saccharomycetes</taxon>
        <taxon>Saccharomycodales</taxon>
        <taxon>Saccharomycodaceae</taxon>
        <taxon>Saccharomycodes</taxon>
    </lineage>
</organism>
<dbReference type="GO" id="GO:0061630">
    <property type="term" value="F:ubiquitin protein ligase activity"/>
    <property type="evidence" value="ECO:0007669"/>
    <property type="project" value="InterPro"/>
</dbReference>
<dbReference type="Proteomes" id="UP000262825">
    <property type="component" value="Unassembled WGS sequence"/>
</dbReference>
<evidence type="ECO:0000256" key="3">
    <source>
        <dbReference type="ARBA" id="ARBA00022723"/>
    </source>
</evidence>
<evidence type="ECO:0000256" key="2">
    <source>
        <dbReference type="ARBA" id="ARBA00022490"/>
    </source>
</evidence>
<dbReference type="GO" id="GO:0005737">
    <property type="term" value="C:cytoplasm"/>
    <property type="evidence" value="ECO:0007669"/>
    <property type="project" value="UniProtKB-SubCell"/>
</dbReference>
<reference evidence="10" key="1">
    <citation type="submission" date="2018-06" db="EMBL/GenBank/DDBJ databases">
        <authorList>
            <person name="Guldener U."/>
        </authorList>
    </citation>
    <scope>NUCLEOTIDE SEQUENCE [LARGE SCALE GENOMIC DNA]</scope>
    <source>
        <strain evidence="10">UTAD17</strain>
    </source>
</reference>
<dbReference type="AlphaFoldDB" id="A0A376B2V6"/>
<dbReference type="PROSITE" id="PS51867">
    <property type="entry name" value="ZF_RING_GID"/>
    <property type="match status" value="1"/>
</dbReference>
<dbReference type="InterPro" id="IPR045098">
    <property type="entry name" value="Fyv10_fam"/>
</dbReference>
<keyword evidence="4 6" id="KW-0863">Zinc-finger</keyword>
<proteinExistence type="predicted"/>
<dbReference type="GO" id="GO:0043161">
    <property type="term" value="P:proteasome-mediated ubiquitin-dependent protein catabolic process"/>
    <property type="evidence" value="ECO:0007669"/>
    <property type="project" value="InterPro"/>
</dbReference>
<dbReference type="OrthoDB" id="1933455at2759"/>
<sequence>MTNPNTENQNNVKTNKNKIARIDVDGLLKLNKDMLSPLIQETDTILQHLRSKLNKDQKLLATLINQVNQLLSQSGAINPDVLEHCKKINKLIIILENRLKKYTQDYKNTVSELRTILDFFRRLETAQKNANLPKMYQWIGDYTTYLCVENLIKKNIIDVDDPIIEELNVEPRFPLKHLLKTGVLREFQTISSKLINDHDPDPLLQYLKRENVNNDEPVVIECKNLKFIQYILQNKSKDAIEYYRTNISDYAENYLEETRISSSLFLYINSNRNLFDNFPISENDKQSIQLYRDLFHSDDVSMLDLSLQPNNTMISALTQVTPNNSIYNTDDSFKALIEASNDSKWIHLHQMFKKLYFNRSYLSSDDTFLKFVTIGISSMKTKSCTESYDITNELRKYIITNYNDTDDETNKKALEKYVLNNVLTVDCPTCSPEIRKIDTNLPYSLKTATELFDNPVVLPSGLVYDKQKLIALTKILNERGLVNTDDGALNNVVYDPLAEQTVLISQLKTIYPL</sequence>
<feature type="coiled-coil region" evidence="7">
    <location>
        <begin position="46"/>
        <end position="112"/>
    </location>
</feature>
<protein>
    <recommendedName>
        <fullName evidence="8">RING-Gid-type domain-containing protein</fullName>
    </recommendedName>
</protein>
<dbReference type="EMBL" id="UFAJ01000078">
    <property type="protein sequence ID" value="SSD59015.1"/>
    <property type="molecule type" value="Genomic_DNA"/>
</dbReference>